<evidence type="ECO:0000313" key="4">
    <source>
        <dbReference type="Proteomes" id="UP000832034"/>
    </source>
</evidence>
<dbReference type="Pfam" id="PF07007">
    <property type="entry name" value="LprI"/>
    <property type="match status" value="1"/>
</dbReference>
<keyword evidence="4" id="KW-1185">Reference proteome</keyword>
<dbReference type="RefSeq" id="WP_019959049.1">
    <property type="nucleotide sequence ID" value="NZ_CP091512.1"/>
</dbReference>
<organism evidence="3 4">
    <name type="scientific">Vitreoscilla stercoraria</name>
    <dbReference type="NCBI Taxonomy" id="61"/>
    <lineage>
        <taxon>Bacteria</taxon>
        <taxon>Pseudomonadati</taxon>
        <taxon>Pseudomonadota</taxon>
        <taxon>Betaproteobacteria</taxon>
        <taxon>Neisseriales</taxon>
        <taxon>Neisseriaceae</taxon>
        <taxon>Vitreoscilla</taxon>
    </lineage>
</organism>
<name>A0ABY4EDK0_VITST</name>
<protein>
    <submittedName>
        <fullName evidence="3">Lysozyme inhibitor LprI family protein</fullName>
    </submittedName>
</protein>
<reference evidence="3" key="1">
    <citation type="submission" date="2021-12" db="EMBL/GenBank/DDBJ databases">
        <authorList>
            <person name="Veyrier F.J."/>
        </authorList>
    </citation>
    <scope>NUCLEOTIDE SEQUENCE</scope>
    <source>
        <strain evidence="3">SAG 1488-6</strain>
    </source>
</reference>
<accession>A0ABY4EDK0</accession>
<dbReference type="Proteomes" id="UP000832034">
    <property type="component" value="Chromosome"/>
</dbReference>
<dbReference type="Gene3D" id="1.20.1270.180">
    <property type="match status" value="1"/>
</dbReference>
<feature type="signal peptide" evidence="1">
    <location>
        <begin position="1"/>
        <end position="19"/>
    </location>
</feature>
<proteinExistence type="predicted"/>
<feature type="chain" id="PRO_5046525272" evidence="1">
    <location>
        <begin position="20"/>
        <end position="128"/>
    </location>
</feature>
<reference evidence="3" key="2">
    <citation type="journal article" date="2022" name="Res Sq">
        <title>Evolution of multicellular longitudinally dividing oral cavity symbionts (Neisseriaceae).</title>
        <authorList>
            <person name="Nyongesa S."/>
            <person name="Weber P."/>
            <person name="Bernet E."/>
            <person name="Pullido F."/>
            <person name="Nieckarz M."/>
            <person name="Delaby M."/>
            <person name="Nieves C."/>
            <person name="Viehboeck T."/>
            <person name="Krause N."/>
            <person name="Rivera-Millot A."/>
            <person name="Nakamura A."/>
            <person name="Vischer N."/>
            <person name="VanNieuwenhze M."/>
            <person name="Brun Y."/>
            <person name="Cava F."/>
            <person name="Bulgheresi S."/>
            <person name="Veyrier F."/>
        </authorList>
    </citation>
    <scope>NUCLEOTIDE SEQUENCE</scope>
    <source>
        <strain evidence="3">SAG 1488-6</strain>
    </source>
</reference>
<evidence type="ECO:0000313" key="3">
    <source>
        <dbReference type="EMBL" id="UOO91497.1"/>
    </source>
</evidence>
<dbReference type="InterPro" id="IPR009739">
    <property type="entry name" value="LprI-like_N"/>
</dbReference>
<evidence type="ECO:0000256" key="1">
    <source>
        <dbReference type="SAM" id="SignalP"/>
    </source>
</evidence>
<keyword evidence="1" id="KW-0732">Signal</keyword>
<gene>
    <name evidence="3" type="ORF">LVJ81_07410</name>
</gene>
<dbReference type="EMBL" id="CP091512">
    <property type="protein sequence ID" value="UOO91497.1"/>
    <property type="molecule type" value="Genomic_DNA"/>
</dbReference>
<feature type="domain" description="Lysozyme inhibitor LprI-like N-terminal" evidence="2">
    <location>
        <begin position="29"/>
        <end position="115"/>
    </location>
</feature>
<evidence type="ECO:0000259" key="2">
    <source>
        <dbReference type="Pfam" id="PF07007"/>
    </source>
</evidence>
<sequence length="128" mass="14917">MKFTSVWFIGALMTISAVAYTQPTYDPECYAKAQYAQDAQRCNQIRHQHFDRILNQSYQALLKKQSKTGQKSLRQIQRAWLQERDDVCHELVAKAVVSAGQIGDACFADWTEERALTMRVWLQKNKRF</sequence>